<evidence type="ECO:0000313" key="4">
    <source>
        <dbReference type="Proteomes" id="UP001319080"/>
    </source>
</evidence>
<reference evidence="3 4" key="1">
    <citation type="submission" date="2021-05" db="EMBL/GenBank/DDBJ databases">
        <title>A Polyphasic approach of four new species of the genus Ohtaekwangia: Ohtaekwangia histidinii sp. nov., Ohtaekwangia cretensis sp. nov., Ohtaekwangia indiensis sp. nov., Ohtaekwangia reichenbachii sp. nov. from diverse environment.</title>
        <authorList>
            <person name="Octaviana S."/>
        </authorList>
    </citation>
    <scope>NUCLEOTIDE SEQUENCE [LARGE SCALE GENOMIC DNA]</scope>
    <source>
        <strain evidence="3 4">PWU5</strain>
    </source>
</reference>
<dbReference type="AlphaFoldDB" id="A0AAP2E379"/>
<dbReference type="GO" id="GO:0008713">
    <property type="term" value="F:ADP-heptose-lipopolysaccharide heptosyltransferase activity"/>
    <property type="evidence" value="ECO:0007669"/>
    <property type="project" value="TreeGrafter"/>
</dbReference>
<dbReference type="PANTHER" id="PTHR30160:SF22">
    <property type="entry name" value="LIPOPOLYSACCHARIDE CORE BIOSYNTHESIS PROTEIN"/>
    <property type="match status" value="1"/>
</dbReference>
<evidence type="ECO:0000313" key="3">
    <source>
        <dbReference type="EMBL" id="MBT1712236.1"/>
    </source>
</evidence>
<protein>
    <submittedName>
        <fullName evidence="3">Glycosyltransferase family 9 protein</fullName>
    </submittedName>
</protein>
<keyword evidence="2" id="KW-0808">Transferase</keyword>
<name>A0AAP2E379_9BACT</name>
<dbReference type="EMBL" id="JAHESE010000055">
    <property type="protein sequence ID" value="MBT1712236.1"/>
    <property type="molecule type" value="Genomic_DNA"/>
</dbReference>
<proteinExistence type="predicted"/>
<dbReference type="Proteomes" id="UP001319080">
    <property type="component" value="Unassembled WGS sequence"/>
</dbReference>
<dbReference type="Pfam" id="PF01075">
    <property type="entry name" value="Glyco_transf_9"/>
    <property type="match status" value="1"/>
</dbReference>
<accession>A0AAP2E379</accession>
<comment type="caution">
    <text evidence="3">The sequence shown here is derived from an EMBL/GenBank/DDBJ whole genome shotgun (WGS) entry which is preliminary data.</text>
</comment>
<dbReference type="SUPFAM" id="SSF53756">
    <property type="entry name" value="UDP-Glycosyltransferase/glycogen phosphorylase"/>
    <property type="match status" value="1"/>
</dbReference>
<dbReference type="CDD" id="cd03789">
    <property type="entry name" value="GT9_LPS_heptosyltransferase"/>
    <property type="match status" value="1"/>
</dbReference>
<keyword evidence="1" id="KW-0328">Glycosyltransferase</keyword>
<keyword evidence="4" id="KW-1185">Reference proteome</keyword>
<sequence length="349" mass="39451">MKKILILRFSAMGDVALLVPVVKSVTAAYPDIEVTVVTRPKFCTLFFDMERVQTFPADVDYTYTGVLGARDLFGKLLRKGPFDVVIDMHDHIRTMMLRTMFRIFGTRVVVFDKGRPEKKAFTRKENKVTTPLPHTIDRYRQAFEKAGFPFAMVAPPYIALSESIQSASGWFAYKKQADGAKWVGLAPFAMHKSKIWPLENYPLLIEEVSKQTDVKFFLFGGGDKEVKYFESLKKQFPDTCEVIAGQLKLRQEIALMRHLDLMLCVDSSNMHLAALSGIPLLSIWGGTDPDVGFGPYGYEAKNIIQIPREELPCRPCSVYGVEKCLRGDFACLTRITPTAVSERLLTLLR</sequence>
<dbReference type="GO" id="GO:0005829">
    <property type="term" value="C:cytosol"/>
    <property type="evidence" value="ECO:0007669"/>
    <property type="project" value="TreeGrafter"/>
</dbReference>
<dbReference type="PANTHER" id="PTHR30160">
    <property type="entry name" value="TETRAACYLDISACCHARIDE 4'-KINASE-RELATED"/>
    <property type="match status" value="1"/>
</dbReference>
<dbReference type="InterPro" id="IPR002201">
    <property type="entry name" value="Glyco_trans_9"/>
</dbReference>
<gene>
    <name evidence="3" type="ORF">KK062_28600</name>
</gene>
<dbReference type="RefSeq" id="WP_254087802.1">
    <property type="nucleotide sequence ID" value="NZ_JAHESE010000055.1"/>
</dbReference>
<organism evidence="3 4">
    <name type="scientific">Dawidia cretensis</name>
    <dbReference type="NCBI Taxonomy" id="2782350"/>
    <lineage>
        <taxon>Bacteria</taxon>
        <taxon>Pseudomonadati</taxon>
        <taxon>Bacteroidota</taxon>
        <taxon>Cytophagia</taxon>
        <taxon>Cytophagales</taxon>
        <taxon>Chryseotaleaceae</taxon>
        <taxon>Dawidia</taxon>
    </lineage>
</organism>
<evidence type="ECO:0000256" key="2">
    <source>
        <dbReference type="ARBA" id="ARBA00022679"/>
    </source>
</evidence>
<dbReference type="Gene3D" id="3.40.50.2000">
    <property type="entry name" value="Glycogen Phosphorylase B"/>
    <property type="match status" value="2"/>
</dbReference>
<evidence type="ECO:0000256" key="1">
    <source>
        <dbReference type="ARBA" id="ARBA00022676"/>
    </source>
</evidence>
<dbReference type="GO" id="GO:0009244">
    <property type="term" value="P:lipopolysaccharide core region biosynthetic process"/>
    <property type="evidence" value="ECO:0007669"/>
    <property type="project" value="TreeGrafter"/>
</dbReference>
<dbReference type="InterPro" id="IPR051199">
    <property type="entry name" value="LPS_LOS_Heptosyltrfase"/>
</dbReference>